<dbReference type="PIRSF" id="PIRSF005426">
    <property type="entry name" value="Frp"/>
    <property type="match status" value="1"/>
</dbReference>
<sequence length="266" mass="30094">MGILNLGIMKLCKNFAKELITISNTTIELLKNHVSIRKFKDKDIDKNMIDTIIECAQMAPTSNNLQTYTIIEVRDKKKKEDLSKIAGNQPWVAEAPVVLLFCADLHRSKKYIQVDDPGIFSNAELYTVAVMDTALATQKALIAAQSLGLGGVIVGGIRNDMKAVHDMFKLPNLVAPLFLLCLGYPDQSPELKPRLPKDIIHKIDYYDEHKDSKLIEEYDEIMKEYYSKRSSNQVRESWTTSCEKAFSKSSRNSTGIFLRSIGFLNR</sequence>
<dbReference type="PANTHER" id="PTHR43425">
    <property type="entry name" value="OXYGEN-INSENSITIVE NADPH NITROREDUCTASE"/>
    <property type="match status" value="1"/>
</dbReference>
<evidence type="ECO:0000256" key="2">
    <source>
        <dbReference type="ARBA" id="ARBA00022630"/>
    </source>
</evidence>
<protein>
    <submittedName>
        <fullName evidence="7">FMN reductase (NADPH)</fullName>
    </submittedName>
</protein>
<evidence type="ECO:0000256" key="4">
    <source>
        <dbReference type="ARBA" id="ARBA00023002"/>
    </source>
</evidence>
<dbReference type="GO" id="GO:0016491">
    <property type="term" value="F:oxidoreductase activity"/>
    <property type="evidence" value="ECO:0007669"/>
    <property type="project" value="UniProtKB-UniRule"/>
</dbReference>
<dbReference type="InterPro" id="IPR016446">
    <property type="entry name" value="Flavin_OxRdtase_Frp"/>
</dbReference>
<dbReference type="Gene3D" id="3.40.109.10">
    <property type="entry name" value="NADH Oxidase"/>
    <property type="match status" value="1"/>
</dbReference>
<dbReference type="InterPro" id="IPR000415">
    <property type="entry name" value="Nitroreductase-like"/>
</dbReference>
<evidence type="ECO:0000313" key="8">
    <source>
        <dbReference type="Proteomes" id="UP000198828"/>
    </source>
</evidence>
<keyword evidence="5" id="KW-0521">NADP</keyword>
<keyword evidence="4 5" id="KW-0560">Oxidoreductase</keyword>
<comment type="similarity">
    <text evidence="1 5">Belongs to the flavin oxidoreductase frp family.</text>
</comment>
<evidence type="ECO:0000259" key="6">
    <source>
        <dbReference type="Pfam" id="PF00881"/>
    </source>
</evidence>
<dbReference type="Proteomes" id="UP000198828">
    <property type="component" value="Unassembled WGS sequence"/>
</dbReference>
<accession>A0A1H2Q9R4</accession>
<evidence type="ECO:0000256" key="3">
    <source>
        <dbReference type="ARBA" id="ARBA00022643"/>
    </source>
</evidence>
<dbReference type="InterPro" id="IPR029479">
    <property type="entry name" value="Nitroreductase"/>
</dbReference>
<feature type="domain" description="Nitroreductase" evidence="6">
    <location>
        <begin position="31"/>
        <end position="184"/>
    </location>
</feature>
<dbReference type="Pfam" id="PF00881">
    <property type="entry name" value="Nitroreductase"/>
    <property type="match status" value="1"/>
</dbReference>
<dbReference type="CDD" id="cd02146">
    <property type="entry name" value="NfsA-like"/>
    <property type="match status" value="1"/>
</dbReference>
<dbReference type="NCBIfam" id="NF008033">
    <property type="entry name" value="PRK10765.1"/>
    <property type="match status" value="1"/>
</dbReference>
<name>A0A1H2Q9R4_9FIRM</name>
<evidence type="ECO:0000256" key="5">
    <source>
        <dbReference type="PIRNR" id="PIRNR005426"/>
    </source>
</evidence>
<keyword evidence="8" id="KW-1185">Reference proteome</keyword>
<reference evidence="7 8" key="1">
    <citation type="submission" date="2016-10" db="EMBL/GenBank/DDBJ databases">
        <authorList>
            <person name="de Groot N.N."/>
        </authorList>
    </citation>
    <scope>NUCLEOTIDE SEQUENCE [LARGE SCALE GENOMIC DNA]</scope>
    <source>
        <strain evidence="7 8">DSM 23310</strain>
    </source>
</reference>
<keyword evidence="2 5" id="KW-0285">Flavoprotein</keyword>
<proteinExistence type="inferred from homology"/>
<dbReference type="EMBL" id="FNNG01000001">
    <property type="protein sequence ID" value="SDW03835.1"/>
    <property type="molecule type" value="Genomic_DNA"/>
</dbReference>
<gene>
    <name evidence="7" type="ORF">SAMN05660923_00093</name>
</gene>
<dbReference type="SUPFAM" id="SSF55469">
    <property type="entry name" value="FMN-dependent nitroreductase-like"/>
    <property type="match status" value="1"/>
</dbReference>
<organism evidence="7 8">
    <name type="scientific">Tepidimicrobium xylanilyticum</name>
    <dbReference type="NCBI Taxonomy" id="1123352"/>
    <lineage>
        <taxon>Bacteria</taxon>
        <taxon>Bacillati</taxon>
        <taxon>Bacillota</taxon>
        <taxon>Tissierellia</taxon>
        <taxon>Tissierellales</taxon>
        <taxon>Tepidimicrobiaceae</taxon>
        <taxon>Tepidimicrobium</taxon>
    </lineage>
</organism>
<keyword evidence="3 5" id="KW-0288">FMN</keyword>
<evidence type="ECO:0000313" key="7">
    <source>
        <dbReference type="EMBL" id="SDW03835.1"/>
    </source>
</evidence>
<dbReference type="PANTHER" id="PTHR43425:SF2">
    <property type="entry name" value="OXYGEN-INSENSITIVE NADPH NITROREDUCTASE"/>
    <property type="match status" value="1"/>
</dbReference>
<dbReference type="AlphaFoldDB" id="A0A1H2Q9R4"/>
<evidence type="ECO:0000256" key="1">
    <source>
        <dbReference type="ARBA" id="ARBA00008366"/>
    </source>
</evidence>